<dbReference type="AlphaFoldDB" id="A0A5J4QYA1"/>
<evidence type="ECO:0000259" key="1">
    <source>
        <dbReference type="SMART" id="SM00871"/>
    </source>
</evidence>
<accession>A0A5J4QYA1</accession>
<proteinExistence type="predicted"/>
<gene>
    <name evidence="2" type="ORF">EZS27_024028</name>
</gene>
<evidence type="ECO:0000313" key="2">
    <source>
        <dbReference type="EMBL" id="KAA6326927.1"/>
    </source>
</evidence>
<comment type="caution">
    <text evidence="2">The sequence shown here is derived from an EMBL/GenBank/DDBJ whole genome shotgun (WGS) entry which is preliminary data.</text>
</comment>
<dbReference type="InterPro" id="IPR053182">
    <property type="entry name" value="YobU-like_regulator"/>
</dbReference>
<organism evidence="2">
    <name type="scientific">termite gut metagenome</name>
    <dbReference type="NCBI Taxonomy" id="433724"/>
    <lineage>
        <taxon>unclassified sequences</taxon>
        <taxon>metagenomes</taxon>
        <taxon>organismal metagenomes</taxon>
    </lineage>
</organism>
<dbReference type="SUPFAM" id="SSF55136">
    <property type="entry name" value="Probable bacterial effector-binding domain"/>
    <property type="match status" value="1"/>
</dbReference>
<dbReference type="PANTHER" id="PTHR36444">
    <property type="entry name" value="TRANSCRIPTIONAL REGULATOR PROTEIN YOBU-RELATED"/>
    <property type="match status" value="1"/>
</dbReference>
<sequence length="160" mass="18087">MKYRKVNLDTFSVVGVKKFASKENGENFINIPQMWADFPVDDLNKLRELSNLEPSGVLGVCADMYDNGFDYWIAAATTKDCPAEFEKLEIPASQWAVFEIEGAMPKAIQDGFLRIFNEWFPTSGFQHANAPEIEWYSEGDMSSPDYKSAIWIPVVKVSEG</sequence>
<protein>
    <recommendedName>
        <fullName evidence="1">AraC effector-binding domain-containing protein</fullName>
    </recommendedName>
</protein>
<dbReference type="InterPro" id="IPR011256">
    <property type="entry name" value="Reg_factor_effector_dom_sf"/>
</dbReference>
<dbReference type="Pfam" id="PF14526">
    <property type="entry name" value="Cass2"/>
    <property type="match status" value="1"/>
</dbReference>
<reference evidence="2" key="1">
    <citation type="submission" date="2019-03" db="EMBL/GenBank/DDBJ databases">
        <title>Single cell metagenomics reveals metabolic interactions within the superorganism composed of flagellate Streblomastix strix and complex community of Bacteroidetes bacteria on its surface.</title>
        <authorList>
            <person name="Treitli S.C."/>
            <person name="Kolisko M."/>
            <person name="Husnik F."/>
            <person name="Keeling P."/>
            <person name="Hampl V."/>
        </authorList>
    </citation>
    <scope>NUCLEOTIDE SEQUENCE</scope>
    <source>
        <strain evidence="2">STM</strain>
    </source>
</reference>
<dbReference type="PANTHER" id="PTHR36444:SF3">
    <property type="entry name" value="TRANSCRIPTIONAL ACTIVATOR, PUTATIVE-RELATED"/>
    <property type="match status" value="1"/>
</dbReference>
<dbReference type="Gene3D" id="3.20.80.10">
    <property type="entry name" value="Regulatory factor, effector binding domain"/>
    <property type="match status" value="1"/>
</dbReference>
<feature type="domain" description="AraC effector-binding" evidence="1">
    <location>
        <begin position="1"/>
        <end position="155"/>
    </location>
</feature>
<dbReference type="InterPro" id="IPR029441">
    <property type="entry name" value="Cass2"/>
</dbReference>
<name>A0A5J4QYA1_9ZZZZ</name>
<dbReference type="SMART" id="SM00871">
    <property type="entry name" value="AraC_E_bind"/>
    <property type="match status" value="1"/>
</dbReference>
<dbReference type="EMBL" id="SNRY01002076">
    <property type="protein sequence ID" value="KAA6326927.1"/>
    <property type="molecule type" value="Genomic_DNA"/>
</dbReference>
<dbReference type="InterPro" id="IPR010499">
    <property type="entry name" value="AraC_E-bd"/>
</dbReference>